<dbReference type="EMBL" id="FQYP01000003">
    <property type="protein sequence ID" value="SHI76721.1"/>
    <property type="molecule type" value="Genomic_DNA"/>
</dbReference>
<dbReference type="InterPro" id="IPR036046">
    <property type="entry name" value="Acylphosphatase-like_dom_sf"/>
</dbReference>
<name>A0A1M6DU46_9FLAO</name>
<evidence type="ECO:0000313" key="2">
    <source>
        <dbReference type="EMBL" id="SHI76721.1"/>
    </source>
</evidence>
<gene>
    <name evidence="2" type="ORF">SAMN04488508_10317</name>
</gene>
<dbReference type="Gene3D" id="3.30.70.100">
    <property type="match status" value="1"/>
</dbReference>
<dbReference type="Pfam" id="PF04940">
    <property type="entry name" value="BLUF"/>
    <property type="match status" value="1"/>
</dbReference>
<dbReference type="OrthoDB" id="1122028at2"/>
<accession>A0A1M6DU46</accession>
<dbReference type="RefSeq" id="WP_073315392.1">
    <property type="nucleotide sequence ID" value="NZ_FQYP01000003.1"/>
</dbReference>
<protein>
    <submittedName>
        <fullName evidence="2">Sensors of blue-light using FAD</fullName>
    </submittedName>
</protein>
<dbReference type="InterPro" id="IPR007024">
    <property type="entry name" value="BLUF_domain"/>
</dbReference>
<dbReference type="PROSITE" id="PS50925">
    <property type="entry name" value="BLUF"/>
    <property type="match status" value="1"/>
</dbReference>
<dbReference type="SUPFAM" id="SSF54975">
    <property type="entry name" value="Acylphosphatase/BLUF domain-like"/>
    <property type="match status" value="1"/>
</dbReference>
<organism evidence="2 3">
    <name type="scientific">Aquimarina spongiae</name>
    <dbReference type="NCBI Taxonomy" id="570521"/>
    <lineage>
        <taxon>Bacteria</taxon>
        <taxon>Pseudomonadati</taxon>
        <taxon>Bacteroidota</taxon>
        <taxon>Flavobacteriia</taxon>
        <taxon>Flavobacteriales</taxon>
        <taxon>Flavobacteriaceae</taxon>
        <taxon>Aquimarina</taxon>
    </lineage>
</organism>
<reference evidence="3" key="1">
    <citation type="submission" date="2016-11" db="EMBL/GenBank/DDBJ databases">
        <authorList>
            <person name="Varghese N."/>
            <person name="Submissions S."/>
        </authorList>
    </citation>
    <scope>NUCLEOTIDE SEQUENCE [LARGE SCALE GENOMIC DNA]</scope>
    <source>
        <strain evidence="3">DSM 22623</strain>
    </source>
</reference>
<dbReference type="Proteomes" id="UP000184432">
    <property type="component" value="Unassembled WGS sequence"/>
</dbReference>
<dbReference type="SMART" id="SM01034">
    <property type="entry name" value="BLUF"/>
    <property type="match status" value="1"/>
</dbReference>
<dbReference type="GO" id="GO:0009882">
    <property type="term" value="F:blue light photoreceptor activity"/>
    <property type="evidence" value="ECO:0007669"/>
    <property type="project" value="InterPro"/>
</dbReference>
<feature type="domain" description="BLUF" evidence="1">
    <location>
        <begin position="2"/>
        <end position="93"/>
    </location>
</feature>
<keyword evidence="3" id="KW-1185">Reference proteome</keyword>
<dbReference type="STRING" id="570521.SAMN04488508_10317"/>
<evidence type="ECO:0000259" key="1">
    <source>
        <dbReference type="PROSITE" id="PS50925"/>
    </source>
</evidence>
<dbReference type="AlphaFoldDB" id="A0A1M6DU46"/>
<evidence type="ECO:0000313" key="3">
    <source>
        <dbReference type="Proteomes" id="UP000184432"/>
    </source>
</evidence>
<dbReference type="GO" id="GO:0071949">
    <property type="term" value="F:FAD binding"/>
    <property type="evidence" value="ECO:0007669"/>
    <property type="project" value="InterPro"/>
</dbReference>
<proteinExistence type="predicted"/>
<sequence length="136" mass="16297">MFLTICYISNASEKLTDQDIETLLLDAKVFNNQNNISGILIYSDFTFFQVIEGEYNIIKSLFERIEQDYRHYNILKILEIKSEKKEYHKYNTNFITHNKKKANQELLKVIENNQHIFSQKLHNFIVYQSKSLMSIY</sequence>